<keyword evidence="2" id="KW-1185">Reference proteome</keyword>
<gene>
    <name evidence="1" type="ordered locus">Hbal_2213</name>
</gene>
<dbReference type="Proteomes" id="UP000002745">
    <property type="component" value="Chromosome"/>
</dbReference>
<dbReference type="OrthoDB" id="7173054at2"/>
<evidence type="ECO:0008006" key="3">
    <source>
        <dbReference type="Google" id="ProtNLM"/>
    </source>
</evidence>
<evidence type="ECO:0000313" key="2">
    <source>
        <dbReference type="Proteomes" id="UP000002745"/>
    </source>
</evidence>
<protein>
    <recommendedName>
        <fullName evidence="3">Flagellar assembly protein FliH</fullName>
    </recommendedName>
</protein>
<dbReference type="AlphaFoldDB" id="C6XM61"/>
<evidence type="ECO:0000313" key="1">
    <source>
        <dbReference type="EMBL" id="ACT59893.1"/>
    </source>
</evidence>
<dbReference type="RefSeq" id="WP_015828043.1">
    <property type="nucleotide sequence ID" value="NC_012982.1"/>
</dbReference>
<dbReference type="KEGG" id="hba:Hbal_2213"/>
<reference evidence="2" key="1">
    <citation type="journal article" date="2011" name="J. Bacteriol.">
        <title>Genome sequences of eight morphologically diverse alphaproteobacteria.</title>
        <authorList>
            <consortium name="US DOE Joint Genome Institute"/>
            <person name="Brown P.J."/>
            <person name="Kysela D.T."/>
            <person name="Buechlein A."/>
            <person name="Hemmerich C."/>
            <person name="Brun Y.V."/>
        </authorList>
    </citation>
    <scope>NUCLEOTIDE SEQUENCE [LARGE SCALE GENOMIC DNA]</scope>
    <source>
        <strain evidence="2">ATCC 49814 / DSM 5838 / IFAM 1418</strain>
    </source>
</reference>
<accession>C6XM61</accession>
<dbReference type="HOGENOM" id="CLU_1324876_0_0_5"/>
<proteinExistence type="predicted"/>
<organism evidence="1 2">
    <name type="scientific">Hirschia baltica (strain ATCC 49814 / DSM 5838 / IFAM 1418)</name>
    <dbReference type="NCBI Taxonomy" id="582402"/>
    <lineage>
        <taxon>Bacteria</taxon>
        <taxon>Pseudomonadati</taxon>
        <taxon>Pseudomonadota</taxon>
        <taxon>Alphaproteobacteria</taxon>
        <taxon>Hyphomonadales</taxon>
        <taxon>Hyphomonadaceae</taxon>
        <taxon>Hirschia</taxon>
    </lineage>
</organism>
<name>C6XM61_HIRBI</name>
<sequence length="207" mass="22628">MKEAKPFEFLTEFTPSGEVLTGKKPDFKRVEDVELEVNQARENTQAAVMGSIEARIATALETIAANLTPSEQVVSQIALSLRNEAIDLAMAASEIIAGRALDENGHAAAEEAVAQACKQLRAEPRLIVTIAPDAELQIKMRLENMPDIAERLHFVTDPAARPGDWRIEFQGGAAEFNRDAITKTVEDCLNNRKSDPIEDQLDLFGAA</sequence>
<dbReference type="STRING" id="582402.Hbal_2213"/>
<dbReference type="EMBL" id="CP001678">
    <property type="protein sequence ID" value="ACT59893.1"/>
    <property type="molecule type" value="Genomic_DNA"/>
</dbReference>